<evidence type="ECO:0000313" key="2">
    <source>
        <dbReference type="Proteomes" id="UP001140949"/>
    </source>
</evidence>
<proteinExistence type="predicted"/>
<sequence>MNTSNTVAHLKYRTSIHNLYFSIILFNTFTNNITNFVSSKGYH</sequence>
<reference evidence="1" key="1">
    <citation type="journal article" date="2023" name="GigaByte">
        <title>Genome assembly of the bearded iris, Iris pallida Lam.</title>
        <authorList>
            <person name="Bruccoleri R.E."/>
            <person name="Oakeley E.J."/>
            <person name="Faust A.M.E."/>
            <person name="Altorfer M."/>
            <person name="Dessus-Babus S."/>
            <person name="Burckhardt D."/>
            <person name="Oertli M."/>
            <person name="Naumann U."/>
            <person name="Petersen F."/>
            <person name="Wong J."/>
        </authorList>
    </citation>
    <scope>NUCLEOTIDE SEQUENCE</scope>
    <source>
        <strain evidence="1">GSM-AAB239-AS_SAM_17_03QT</strain>
    </source>
</reference>
<gene>
    <name evidence="1" type="ORF">M6B38_221775</name>
</gene>
<keyword evidence="2" id="KW-1185">Reference proteome</keyword>
<organism evidence="1 2">
    <name type="scientific">Iris pallida</name>
    <name type="common">Sweet iris</name>
    <dbReference type="NCBI Taxonomy" id="29817"/>
    <lineage>
        <taxon>Eukaryota</taxon>
        <taxon>Viridiplantae</taxon>
        <taxon>Streptophyta</taxon>
        <taxon>Embryophyta</taxon>
        <taxon>Tracheophyta</taxon>
        <taxon>Spermatophyta</taxon>
        <taxon>Magnoliopsida</taxon>
        <taxon>Liliopsida</taxon>
        <taxon>Asparagales</taxon>
        <taxon>Iridaceae</taxon>
        <taxon>Iridoideae</taxon>
        <taxon>Irideae</taxon>
        <taxon>Iris</taxon>
    </lineage>
</organism>
<dbReference type="AlphaFoldDB" id="A0AAX6DX93"/>
<protein>
    <submittedName>
        <fullName evidence="1">ATP synthase CF1 alpha subunit (Chloroplast)</fullName>
    </submittedName>
</protein>
<evidence type="ECO:0000313" key="1">
    <source>
        <dbReference type="EMBL" id="KAJ6796384.1"/>
    </source>
</evidence>
<reference evidence="1" key="2">
    <citation type="submission" date="2023-04" db="EMBL/GenBank/DDBJ databases">
        <authorList>
            <person name="Bruccoleri R.E."/>
            <person name="Oakeley E.J."/>
            <person name="Faust A.-M."/>
            <person name="Dessus-Babus S."/>
            <person name="Altorfer M."/>
            <person name="Burckhardt D."/>
            <person name="Oertli M."/>
            <person name="Naumann U."/>
            <person name="Petersen F."/>
            <person name="Wong J."/>
        </authorList>
    </citation>
    <scope>NUCLEOTIDE SEQUENCE</scope>
    <source>
        <strain evidence="1">GSM-AAB239-AS_SAM_17_03QT</strain>
        <tissue evidence="1">Leaf</tissue>
    </source>
</reference>
<dbReference type="Proteomes" id="UP001140949">
    <property type="component" value="Unassembled WGS sequence"/>
</dbReference>
<accession>A0AAX6DX93</accession>
<name>A0AAX6DX93_IRIPA</name>
<comment type="caution">
    <text evidence="1">The sequence shown here is derived from an EMBL/GenBank/DDBJ whole genome shotgun (WGS) entry which is preliminary data.</text>
</comment>
<dbReference type="EMBL" id="JANAVB010041236">
    <property type="protein sequence ID" value="KAJ6796384.1"/>
    <property type="molecule type" value="Genomic_DNA"/>
</dbReference>